<evidence type="ECO:0000313" key="2">
    <source>
        <dbReference type="EMBL" id="VGO12017.1"/>
    </source>
</evidence>
<organism evidence="2 3">
    <name type="scientific">Pontiella desulfatans</name>
    <dbReference type="NCBI Taxonomy" id="2750659"/>
    <lineage>
        <taxon>Bacteria</taxon>
        <taxon>Pseudomonadati</taxon>
        <taxon>Kiritimatiellota</taxon>
        <taxon>Kiritimatiellia</taxon>
        <taxon>Kiritimatiellales</taxon>
        <taxon>Pontiellaceae</taxon>
        <taxon>Pontiella</taxon>
    </lineage>
</organism>
<keyword evidence="1" id="KW-0472">Membrane</keyword>
<feature type="transmembrane region" description="Helical" evidence="1">
    <location>
        <begin position="50"/>
        <end position="70"/>
    </location>
</feature>
<dbReference type="AlphaFoldDB" id="A0A6C2TWS4"/>
<dbReference type="Proteomes" id="UP000366872">
    <property type="component" value="Unassembled WGS sequence"/>
</dbReference>
<protein>
    <submittedName>
        <fullName evidence="2">Uncharacterized protein</fullName>
    </submittedName>
</protein>
<accession>A0A6C2TWS4</accession>
<gene>
    <name evidence="2" type="ORF">PDESU_00565</name>
</gene>
<reference evidence="2 3" key="1">
    <citation type="submission" date="2019-04" db="EMBL/GenBank/DDBJ databases">
        <authorList>
            <person name="Van Vliet M D."/>
        </authorList>
    </citation>
    <scope>NUCLEOTIDE SEQUENCE [LARGE SCALE GENOMIC DNA]</scope>
    <source>
        <strain evidence="2 3">F1</strain>
    </source>
</reference>
<feature type="transmembrane region" description="Helical" evidence="1">
    <location>
        <begin position="110"/>
        <end position="136"/>
    </location>
</feature>
<keyword evidence="1" id="KW-0812">Transmembrane</keyword>
<keyword evidence="3" id="KW-1185">Reference proteome</keyword>
<dbReference type="RefSeq" id="WP_136077717.1">
    <property type="nucleotide sequence ID" value="NZ_CAAHFG010000001.1"/>
</dbReference>
<name>A0A6C2TWS4_PONDE</name>
<feature type="transmembrane region" description="Helical" evidence="1">
    <location>
        <begin position="6"/>
        <end position="30"/>
    </location>
</feature>
<proteinExistence type="predicted"/>
<dbReference type="EMBL" id="CAAHFG010000001">
    <property type="protein sequence ID" value="VGO12017.1"/>
    <property type="molecule type" value="Genomic_DNA"/>
</dbReference>
<evidence type="ECO:0000256" key="1">
    <source>
        <dbReference type="SAM" id="Phobius"/>
    </source>
</evidence>
<evidence type="ECO:0000313" key="3">
    <source>
        <dbReference type="Proteomes" id="UP000366872"/>
    </source>
</evidence>
<feature type="transmembrane region" description="Helical" evidence="1">
    <location>
        <begin position="76"/>
        <end position="98"/>
    </location>
</feature>
<keyword evidence="1" id="KW-1133">Transmembrane helix</keyword>
<sequence>MDDMGIIMVVAGVKIVFSAVVGSLIGALFLQGASKMVCKFSPPYGTAYGACFWSSIAGGFVGLILGFALAAESEEAAVIVPLVIGFFISSGIVGGMLKNTDSESIGFGKGMGVVLVQTLLVVAVLILPLVLISSLAG</sequence>